<evidence type="ECO:0000256" key="1">
    <source>
        <dbReference type="ARBA" id="ARBA00000900"/>
    </source>
</evidence>
<dbReference type="InterPro" id="IPR003613">
    <property type="entry name" value="Ubox_domain"/>
</dbReference>
<keyword evidence="3 5" id="KW-0808">Transferase</keyword>
<evidence type="ECO:0000313" key="7">
    <source>
        <dbReference type="EMBL" id="VVW05398.1"/>
    </source>
</evidence>
<dbReference type="UniPathway" id="UPA00143"/>
<dbReference type="InterPro" id="IPR016024">
    <property type="entry name" value="ARM-type_fold"/>
</dbReference>
<evidence type="ECO:0000256" key="5">
    <source>
        <dbReference type="RuleBase" id="RU369093"/>
    </source>
</evidence>
<dbReference type="SUPFAM" id="SSF48371">
    <property type="entry name" value="ARM repeat"/>
    <property type="match status" value="1"/>
</dbReference>
<evidence type="ECO:0000259" key="6">
    <source>
        <dbReference type="PROSITE" id="PS51698"/>
    </source>
</evidence>
<evidence type="ECO:0000256" key="3">
    <source>
        <dbReference type="ARBA" id="ARBA00022679"/>
    </source>
</evidence>
<keyword evidence="4 5" id="KW-0833">Ubl conjugation pathway</keyword>
<reference evidence="7" key="1">
    <citation type="submission" date="2019-09" db="EMBL/GenBank/DDBJ databases">
        <authorList>
            <person name="Zhang L."/>
        </authorList>
    </citation>
    <scope>NUCLEOTIDE SEQUENCE</scope>
</reference>
<feature type="domain" description="U-box" evidence="6">
    <location>
        <begin position="5"/>
        <end position="80"/>
    </location>
</feature>
<organism evidence="7">
    <name type="scientific">Nymphaea colorata</name>
    <name type="common">pocket water lily</name>
    <dbReference type="NCBI Taxonomy" id="210225"/>
    <lineage>
        <taxon>Eukaryota</taxon>
        <taxon>Viridiplantae</taxon>
        <taxon>Streptophyta</taxon>
        <taxon>Embryophyta</taxon>
        <taxon>Tracheophyta</taxon>
        <taxon>Spermatophyta</taxon>
        <taxon>Magnoliopsida</taxon>
        <taxon>Nymphaeales</taxon>
        <taxon>Nymphaeaceae</taxon>
        <taxon>Nymphaea</taxon>
    </lineage>
</organism>
<dbReference type="CDD" id="cd16664">
    <property type="entry name" value="RING-Ubox_PUB"/>
    <property type="match status" value="1"/>
</dbReference>
<protein>
    <recommendedName>
        <fullName evidence="5 6">U-box domain-containing protein</fullName>
        <ecNumber evidence="5">2.3.2.27</ecNumber>
    </recommendedName>
    <alternativeName>
        <fullName evidence="5">RING-type E3 ubiquitin transferase PUB</fullName>
    </alternativeName>
</protein>
<dbReference type="Gene3D" id="3.30.40.10">
    <property type="entry name" value="Zinc/RING finger domain, C3HC4 (zinc finger)"/>
    <property type="match status" value="1"/>
</dbReference>
<dbReference type="InterPro" id="IPR011989">
    <property type="entry name" value="ARM-like"/>
</dbReference>
<dbReference type="PANTHER" id="PTHR22849">
    <property type="entry name" value="WDSAM1 PROTEIN"/>
    <property type="match status" value="1"/>
</dbReference>
<dbReference type="GO" id="GO:0016567">
    <property type="term" value="P:protein ubiquitination"/>
    <property type="evidence" value="ECO:0007669"/>
    <property type="project" value="UniProtKB-UniRule"/>
</dbReference>
<dbReference type="InterPro" id="IPR045185">
    <property type="entry name" value="PUB22/23/24-like"/>
</dbReference>
<dbReference type="AlphaFoldDB" id="A0A5K1AU90"/>
<dbReference type="OMA" id="SCEIMLG"/>
<evidence type="ECO:0000256" key="4">
    <source>
        <dbReference type="ARBA" id="ARBA00022786"/>
    </source>
</evidence>
<dbReference type="EC" id="2.3.2.27" evidence="5"/>
<comment type="function">
    <text evidence="5">Functions as an E3 ubiquitin ligase.</text>
</comment>
<proteinExistence type="predicted"/>
<sequence>MDGPEIPPFFLCPISLLMMKDPVTISTGITFDRENIHRWLFLYKKTTCPVTKQTLTDCSFIPNCTLQRLIDSWRAANPSTSSPAESSSLVPCATISVEVARKLMEDASSPDSGLKSLRRIKSLVKENNSNKKLMEEAGLIQVAASLVVDNYSRGLVISQFENEIGGEESLSVLSLLDMTPEISTKLAGIGLTECLSWVLQRGSYVARVHGVTILRSMFKVMHHNFFMDLKAELFDGVVEILKDQNSNQATSAALSILMEVCPWGKNRLRAVEAGVLPVIIEFLAENNERKRCETLLAVLELLCGRAEGRAAFVSHPMGVAVVSRKIFRVSHTANEKAVKVLLLVSKYSSSPELIQEMVDVGAVMKICMVLQMECHLKTKEKAREILRLHGRQWKESPCVPLNGLSSVFKAVGEMSG</sequence>
<dbReference type="SMART" id="SM00504">
    <property type="entry name" value="Ubox"/>
    <property type="match status" value="1"/>
</dbReference>
<dbReference type="PANTHER" id="PTHR22849:SF164">
    <property type="entry name" value="U-BOX DOMAIN-CONTAINING PROTEIN"/>
    <property type="match status" value="1"/>
</dbReference>
<dbReference type="Gramene" id="NC2G0035150.1">
    <property type="protein sequence ID" value="NC2G0035150.1:cds"/>
    <property type="gene ID" value="NC2G0035150"/>
</dbReference>
<comment type="catalytic activity">
    <reaction evidence="1 5">
        <text>S-ubiquitinyl-[E2 ubiquitin-conjugating enzyme]-L-cysteine + [acceptor protein]-L-lysine = [E2 ubiquitin-conjugating enzyme]-L-cysteine + N(6)-ubiquitinyl-[acceptor protein]-L-lysine.</text>
        <dbReference type="EC" id="2.3.2.27"/>
    </reaction>
</comment>
<accession>A0A5K1AU90</accession>
<name>A0A5K1AU90_9MAGN</name>
<dbReference type="Pfam" id="PF25598">
    <property type="entry name" value="ARM_PUB"/>
    <property type="match status" value="1"/>
</dbReference>
<dbReference type="InterPro" id="IPR045210">
    <property type="entry name" value="RING-Ubox_PUB"/>
</dbReference>
<evidence type="ECO:0000256" key="2">
    <source>
        <dbReference type="ARBA" id="ARBA00004906"/>
    </source>
</evidence>
<dbReference type="GO" id="GO:0061630">
    <property type="term" value="F:ubiquitin protein ligase activity"/>
    <property type="evidence" value="ECO:0007669"/>
    <property type="project" value="UniProtKB-UniRule"/>
</dbReference>
<dbReference type="Gene3D" id="1.25.10.10">
    <property type="entry name" value="Leucine-rich Repeat Variant"/>
    <property type="match status" value="1"/>
</dbReference>
<dbReference type="EMBL" id="LR721780">
    <property type="protein sequence ID" value="VVW05398.1"/>
    <property type="molecule type" value="Genomic_DNA"/>
</dbReference>
<dbReference type="PROSITE" id="PS51698">
    <property type="entry name" value="U_BOX"/>
    <property type="match status" value="1"/>
</dbReference>
<comment type="pathway">
    <text evidence="2 5">Protein modification; protein ubiquitination.</text>
</comment>
<dbReference type="InterPro" id="IPR013083">
    <property type="entry name" value="Znf_RING/FYVE/PHD"/>
</dbReference>
<dbReference type="Pfam" id="PF04564">
    <property type="entry name" value="U-box"/>
    <property type="match status" value="1"/>
</dbReference>
<dbReference type="SUPFAM" id="SSF57850">
    <property type="entry name" value="RING/U-box"/>
    <property type="match status" value="1"/>
</dbReference>
<dbReference type="InterPro" id="IPR058678">
    <property type="entry name" value="ARM_PUB"/>
</dbReference>
<dbReference type="OrthoDB" id="10064100at2759"/>
<gene>
    <name evidence="7" type="ORF">NYM_LOCUS12497</name>
</gene>